<organism evidence="2 3">
    <name type="scientific">Romboutsia maritimum</name>
    <dbReference type="NCBI Taxonomy" id="2020948"/>
    <lineage>
        <taxon>Bacteria</taxon>
        <taxon>Bacillati</taxon>
        <taxon>Bacillota</taxon>
        <taxon>Clostridia</taxon>
        <taxon>Peptostreptococcales</taxon>
        <taxon>Peptostreptococcaceae</taxon>
        <taxon>Romboutsia</taxon>
    </lineage>
</organism>
<dbReference type="Proteomes" id="UP000243494">
    <property type="component" value="Unassembled WGS sequence"/>
</dbReference>
<feature type="transmembrane region" description="Helical" evidence="1">
    <location>
        <begin position="83"/>
        <end position="101"/>
    </location>
</feature>
<dbReference type="EMBL" id="NOJZ02000022">
    <property type="protein sequence ID" value="RDY22969.1"/>
    <property type="molecule type" value="Genomic_DNA"/>
</dbReference>
<protein>
    <submittedName>
        <fullName evidence="2">Uncharacterized protein</fullName>
    </submittedName>
</protein>
<keyword evidence="1" id="KW-0472">Membrane</keyword>
<feature type="transmembrane region" description="Helical" evidence="1">
    <location>
        <begin position="58"/>
        <end position="77"/>
    </location>
</feature>
<proteinExistence type="predicted"/>
<keyword evidence="1" id="KW-1133">Transmembrane helix</keyword>
<name>A0A371IR67_9FIRM</name>
<gene>
    <name evidence="2" type="ORF">CHF27_010715</name>
</gene>
<evidence type="ECO:0000313" key="3">
    <source>
        <dbReference type="Proteomes" id="UP000243494"/>
    </source>
</evidence>
<dbReference type="OrthoDB" id="1753409at2"/>
<comment type="caution">
    <text evidence="2">The sequence shown here is derived from an EMBL/GenBank/DDBJ whole genome shotgun (WGS) entry which is preliminary data.</text>
</comment>
<evidence type="ECO:0000313" key="2">
    <source>
        <dbReference type="EMBL" id="RDY22969.1"/>
    </source>
</evidence>
<evidence type="ECO:0000256" key="1">
    <source>
        <dbReference type="SAM" id="Phobius"/>
    </source>
</evidence>
<feature type="transmembrane region" description="Helical" evidence="1">
    <location>
        <begin position="12"/>
        <end position="38"/>
    </location>
</feature>
<keyword evidence="3" id="KW-1185">Reference proteome</keyword>
<keyword evidence="1" id="KW-0812">Transmembrane</keyword>
<accession>A0A371IR67</accession>
<dbReference type="RefSeq" id="WP_095405803.1">
    <property type="nucleotide sequence ID" value="NZ_NOJZ02000022.1"/>
</dbReference>
<dbReference type="AlphaFoldDB" id="A0A371IR67"/>
<reference evidence="2 3" key="1">
    <citation type="journal article" date="2017" name="Genome Announc.">
        <title>Draft Genome Sequence of Romboutsia maritimum sp. nov. Strain CCRI-22766(T), Isolated from Coastal Estuarine Mud.</title>
        <authorList>
            <person name="Maheux A.F."/>
            <person name="Boudreau D.K."/>
            <person name="Berube E."/>
            <person name="Boissinot M."/>
            <person name="Raymond F."/>
            <person name="Brodeur S."/>
            <person name="Corbeil J."/>
            <person name="Brightwell G."/>
            <person name="Broda D."/>
            <person name="Omar R.F."/>
            <person name="Bergeron M.G."/>
        </authorList>
    </citation>
    <scope>NUCLEOTIDE SEQUENCE [LARGE SCALE GENOMIC DNA]</scope>
    <source>
        <strain evidence="2 3">CCRI-22766</strain>
    </source>
</reference>
<sequence>MKRIDSATRATNFLIMFCIVYSMFEMNILLLTPILTIVLPYKFMKSKDFTKFRENRKLLNSIFIFNMLSFIAAIYITNNMNTLVFDLVINISISFVYFKILSTFDKKTEDLYKNPQVIYDKINKQIKMLEMMYTQTEEGIKNAQNEKDKSSLQAKLEVIGSKINQSKQQLEIIKKQVELNNKINE</sequence>